<reference evidence="2" key="1">
    <citation type="journal article" date="2021" name="Front. Microbiol.">
        <title>Comprehensive Comparative Genomics and Phenotyping of Methylobacterium Species.</title>
        <authorList>
            <person name="Alessa O."/>
            <person name="Ogura Y."/>
            <person name="Fujitani Y."/>
            <person name="Takami H."/>
            <person name="Hayashi T."/>
            <person name="Sahin N."/>
            <person name="Tani A."/>
        </authorList>
    </citation>
    <scope>NUCLEOTIDE SEQUENCE</scope>
    <source>
        <strain evidence="2">DSM 17168</strain>
    </source>
</reference>
<keyword evidence="3" id="KW-1185">Reference proteome</keyword>
<dbReference type="RefSeq" id="WP_238235447.1">
    <property type="nucleotide sequence ID" value="NZ_BPQQ01000028.1"/>
</dbReference>
<feature type="region of interest" description="Disordered" evidence="1">
    <location>
        <begin position="97"/>
        <end position="185"/>
    </location>
</feature>
<dbReference type="EMBL" id="BPQQ01000028">
    <property type="protein sequence ID" value="GJE00561.1"/>
    <property type="molecule type" value="Genomic_DNA"/>
</dbReference>
<evidence type="ECO:0000313" key="3">
    <source>
        <dbReference type="Proteomes" id="UP001055153"/>
    </source>
</evidence>
<protein>
    <submittedName>
        <fullName evidence="2">Uncharacterized protein</fullName>
    </submittedName>
</protein>
<evidence type="ECO:0000313" key="2">
    <source>
        <dbReference type="EMBL" id="GJE00561.1"/>
    </source>
</evidence>
<feature type="compositionally biased region" description="Pro residues" evidence="1">
    <location>
        <begin position="125"/>
        <end position="134"/>
    </location>
</feature>
<proteinExistence type="predicted"/>
<organism evidence="2 3">
    <name type="scientific">Methylobacterium isbiliense</name>
    <dbReference type="NCBI Taxonomy" id="315478"/>
    <lineage>
        <taxon>Bacteria</taxon>
        <taxon>Pseudomonadati</taxon>
        <taxon>Pseudomonadota</taxon>
        <taxon>Alphaproteobacteria</taxon>
        <taxon>Hyphomicrobiales</taxon>
        <taxon>Methylobacteriaceae</taxon>
        <taxon>Methylobacterium</taxon>
    </lineage>
</organism>
<comment type="caution">
    <text evidence="2">The sequence shown here is derived from an EMBL/GenBank/DDBJ whole genome shotgun (WGS) entry which is preliminary data.</text>
</comment>
<feature type="compositionally biased region" description="Basic and acidic residues" evidence="1">
    <location>
        <begin position="102"/>
        <end position="116"/>
    </location>
</feature>
<gene>
    <name evidence="2" type="ORF">GMJLKIPL_2484</name>
</gene>
<accession>A0ABQ4SFV7</accession>
<sequence length="185" mass="19692">MSRIPTIRVHNPAAPGTMMTINEADRRPEHVLWDDAAGASAASAAPLLDPAVRDAAAAITLRVVGLKRRMAGLPFAELSPAEQLAVLHEMAEDIEQGAAVYEARERTEEERGRSDEPVGGTEPASPAPAQPEPAPGSTVSPADLRTSKGPRGLWFVMRGEERVSAGFRTEEEADAEMSRMTAEAA</sequence>
<reference evidence="2" key="2">
    <citation type="submission" date="2021-08" db="EMBL/GenBank/DDBJ databases">
        <authorList>
            <person name="Tani A."/>
            <person name="Ola A."/>
            <person name="Ogura Y."/>
            <person name="Katsura K."/>
            <person name="Hayashi T."/>
        </authorList>
    </citation>
    <scope>NUCLEOTIDE SEQUENCE</scope>
    <source>
        <strain evidence="2">DSM 17168</strain>
    </source>
</reference>
<evidence type="ECO:0000256" key="1">
    <source>
        <dbReference type="SAM" id="MobiDB-lite"/>
    </source>
</evidence>
<name>A0ABQ4SFV7_9HYPH</name>
<dbReference type="Proteomes" id="UP001055153">
    <property type="component" value="Unassembled WGS sequence"/>
</dbReference>